<gene>
    <name evidence="11" type="ORF">SAMN05421823_109208</name>
</gene>
<feature type="transmembrane region" description="Helical" evidence="9">
    <location>
        <begin position="21"/>
        <end position="42"/>
    </location>
</feature>
<protein>
    <submittedName>
        <fullName evidence="11">TRAP-type mannitol/chloroaromatic compound transport system, small permease component</fullName>
    </submittedName>
</protein>
<dbReference type="PANTHER" id="PTHR35011:SF4">
    <property type="entry name" value="SLL1102 PROTEIN"/>
    <property type="match status" value="1"/>
</dbReference>
<keyword evidence="2" id="KW-0813">Transport</keyword>
<dbReference type="Proteomes" id="UP000198510">
    <property type="component" value="Unassembled WGS sequence"/>
</dbReference>
<dbReference type="InterPro" id="IPR007387">
    <property type="entry name" value="TRAP_DctQ"/>
</dbReference>
<accession>A0A1G9PIG0</accession>
<dbReference type="Pfam" id="PF04290">
    <property type="entry name" value="DctQ"/>
    <property type="match status" value="1"/>
</dbReference>
<feature type="transmembrane region" description="Helical" evidence="9">
    <location>
        <begin position="57"/>
        <end position="74"/>
    </location>
</feature>
<evidence type="ECO:0000256" key="1">
    <source>
        <dbReference type="ARBA" id="ARBA00004429"/>
    </source>
</evidence>
<dbReference type="AlphaFoldDB" id="A0A1G9PIG0"/>
<keyword evidence="6 9" id="KW-1133">Transmembrane helix</keyword>
<organism evidence="11 12">
    <name type="scientific">Catalinimonas alkaloidigena</name>
    <dbReference type="NCBI Taxonomy" id="1075417"/>
    <lineage>
        <taxon>Bacteria</taxon>
        <taxon>Pseudomonadati</taxon>
        <taxon>Bacteroidota</taxon>
        <taxon>Cytophagia</taxon>
        <taxon>Cytophagales</taxon>
        <taxon>Catalimonadaceae</taxon>
        <taxon>Catalinimonas</taxon>
    </lineage>
</organism>
<evidence type="ECO:0000313" key="12">
    <source>
        <dbReference type="Proteomes" id="UP000198510"/>
    </source>
</evidence>
<evidence type="ECO:0000313" key="11">
    <source>
        <dbReference type="EMBL" id="SDL98642.1"/>
    </source>
</evidence>
<feature type="transmembrane region" description="Helical" evidence="9">
    <location>
        <begin position="95"/>
        <end position="114"/>
    </location>
</feature>
<evidence type="ECO:0000256" key="2">
    <source>
        <dbReference type="ARBA" id="ARBA00022448"/>
    </source>
</evidence>
<evidence type="ECO:0000256" key="7">
    <source>
        <dbReference type="ARBA" id="ARBA00023136"/>
    </source>
</evidence>
<keyword evidence="4" id="KW-0997">Cell inner membrane</keyword>
<proteinExistence type="inferred from homology"/>
<dbReference type="EMBL" id="FNFO01000009">
    <property type="protein sequence ID" value="SDL98642.1"/>
    <property type="molecule type" value="Genomic_DNA"/>
</dbReference>
<keyword evidence="7 9" id="KW-0472">Membrane</keyword>
<keyword evidence="5 9" id="KW-0812">Transmembrane</keyword>
<feature type="domain" description="Tripartite ATP-independent periplasmic transporters DctQ component" evidence="10">
    <location>
        <begin position="33"/>
        <end position="165"/>
    </location>
</feature>
<evidence type="ECO:0000256" key="3">
    <source>
        <dbReference type="ARBA" id="ARBA00022475"/>
    </source>
</evidence>
<evidence type="ECO:0000256" key="6">
    <source>
        <dbReference type="ARBA" id="ARBA00022989"/>
    </source>
</evidence>
<dbReference type="GO" id="GO:0005886">
    <property type="term" value="C:plasma membrane"/>
    <property type="evidence" value="ECO:0007669"/>
    <property type="project" value="UniProtKB-SubCell"/>
</dbReference>
<evidence type="ECO:0000256" key="5">
    <source>
        <dbReference type="ARBA" id="ARBA00022692"/>
    </source>
</evidence>
<dbReference type="STRING" id="1075417.SAMN05421823_109208"/>
<sequence length="181" mass="20625">MSQSTSYWLRLVRAIDALNEWVGRAVSWGNTLLVLVICYDVLMRYVFNRSQVAIMEIEWHLFAVVFLLGAAYAFKHDRHVRVDVFYANFSAKRKALINVLGILLFLIPFCWIVIRSGWEFTSNSLKIGERSPDPGGLPARYLIKSAIPLGFLLLLLQACAELIKSFLILLDRSHPESPSQP</sequence>
<dbReference type="RefSeq" id="WP_089685785.1">
    <property type="nucleotide sequence ID" value="NZ_FNFO01000009.1"/>
</dbReference>
<evidence type="ECO:0000256" key="8">
    <source>
        <dbReference type="ARBA" id="ARBA00038436"/>
    </source>
</evidence>
<name>A0A1G9PIG0_9BACT</name>
<feature type="transmembrane region" description="Helical" evidence="9">
    <location>
        <begin position="141"/>
        <end position="163"/>
    </location>
</feature>
<evidence type="ECO:0000256" key="4">
    <source>
        <dbReference type="ARBA" id="ARBA00022519"/>
    </source>
</evidence>
<reference evidence="11 12" key="1">
    <citation type="submission" date="2016-10" db="EMBL/GenBank/DDBJ databases">
        <authorList>
            <person name="de Groot N.N."/>
        </authorList>
    </citation>
    <scope>NUCLEOTIDE SEQUENCE [LARGE SCALE GENOMIC DNA]</scope>
    <source>
        <strain evidence="11 12">DSM 25186</strain>
    </source>
</reference>
<keyword evidence="12" id="KW-1185">Reference proteome</keyword>
<comment type="similarity">
    <text evidence="8">Belongs to the TRAP transporter small permease family.</text>
</comment>
<evidence type="ECO:0000259" key="10">
    <source>
        <dbReference type="Pfam" id="PF04290"/>
    </source>
</evidence>
<dbReference type="PANTHER" id="PTHR35011">
    <property type="entry name" value="2,3-DIKETO-L-GULONATE TRAP TRANSPORTER SMALL PERMEASE PROTEIN YIAM"/>
    <property type="match status" value="1"/>
</dbReference>
<evidence type="ECO:0000256" key="9">
    <source>
        <dbReference type="SAM" id="Phobius"/>
    </source>
</evidence>
<comment type="subcellular location">
    <subcellularLocation>
        <location evidence="1">Cell inner membrane</location>
        <topology evidence="1">Multi-pass membrane protein</topology>
    </subcellularLocation>
</comment>
<keyword evidence="3" id="KW-1003">Cell membrane</keyword>
<dbReference type="InterPro" id="IPR055348">
    <property type="entry name" value="DctQ"/>
</dbReference>
<dbReference type="OrthoDB" id="9795655at2"/>